<evidence type="ECO:0000256" key="3">
    <source>
        <dbReference type="RuleBase" id="RU003718"/>
    </source>
</evidence>
<evidence type="ECO:0000256" key="2">
    <source>
        <dbReference type="ARBA" id="ARBA00022679"/>
    </source>
</evidence>
<dbReference type="AlphaFoldDB" id="A0AAW1H7Y9"/>
<dbReference type="InterPro" id="IPR002213">
    <property type="entry name" value="UDP_glucos_trans"/>
</dbReference>
<dbReference type="Gene3D" id="3.40.50.2000">
    <property type="entry name" value="Glycogen Phosphorylase B"/>
    <property type="match status" value="2"/>
</dbReference>
<dbReference type="EMBL" id="JBDFQZ010000012">
    <property type="protein sequence ID" value="KAK9672161.1"/>
    <property type="molecule type" value="Genomic_DNA"/>
</dbReference>
<comment type="caution">
    <text evidence="6">The sequence shown here is derived from an EMBL/GenBank/DDBJ whole genome shotgun (WGS) entry which is preliminary data.</text>
</comment>
<dbReference type="EC" id="2.4.1.-" evidence="4"/>
<dbReference type="FunFam" id="3.40.50.2000:FF:000019">
    <property type="entry name" value="Glycosyltransferase"/>
    <property type="match status" value="1"/>
</dbReference>
<organism evidence="6 7">
    <name type="scientific">Saponaria officinalis</name>
    <name type="common">Common soapwort</name>
    <name type="synonym">Lychnis saponaria</name>
    <dbReference type="NCBI Taxonomy" id="3572"/>
    <lineage>
        <taxon>Eukaryota</taxon>
        <taxon>Viridiplantae</taxon>
        <taxon>Streptophyta</taxon>
        <taxon>Embryophyta</taxon>
        <taxon>Tracheophyta</taxon>
        <taxon>Spermatophyta</taxon>
        <taxon>Magnoliopsida</taxon>
        <taxon>eudicotyledons</taxon>
        <taxon>Gunneridae</taxon>
        <taxon>Pentapetalae</taxon>
        <taxon>Caryophyllales</taxon>
        <taxon>Caryophyllaceae</taxon>
        <taxon>Caryophylleae</taxon>
        <taxon>Saponaria</taxon>
    </lineage>
</organism>
<dbReference type="InterPro" id="IPR035595">
    <property type="entry name" value="UDP_glycos_trans_CS"/>
</dbReference>
<dbReference type="GO" id="GO:0080044">
    <property type="term" value="F:quercetin 7-O-glucosyltransferase activity"/>
    <property type="evidence" value="ECO:0007669"/>
    <property type="project" value="TreeGrafter"/>
</dbReference>
<dbReference type="GO" id="GO:0080043">
    <property type="term" value="F:quercetin 3-O-glucosyltransferase activity"/>
    <property type="evidence" value="ECO:0007669"/>
    <property type="project" value="TreeGrafter"/>
</dbReference>
<dbReference type="GO" id="GO:0016135">
    <property type="term" value="P:saponin biosynthetic process"/>
    <property type="evidence" value="ECO:0007669"/>
    <property type="project" value="UniProtKB-ARBA"/>
</dbReference>
<dbReference type="Proteomes" id="UP001443914">
    <property type="component" value="Unassembled WGS sequence"/>
</dbReference>
<evidence type="ECO:0000259" key="5">
    <source>
        <dbReference type="Pfam" id="PF26168"/>
    </source>
</evidence>
<reference evidence="6" key="1">
    <citation type="submission" date="2024-03" db="EMBL/GenBank/DDBJ databases">
        <title>WGS assembly of Saponaria officinalis var. Norfolk2.</title>
        <authorList>
            <person name="Jenkins J."/>
            <person name="Shu S."/>
            <person name="Grimwood J."/>
            <person name="Barry K."/>
            <person name="Goodstein D."/>
            <person name="Schmutz J."/>
            <person name="Leebens-Mack J."/>
            <person name="Osbourn A."/>
        </authorList>
    </citation>
    <scope>NUCLEOTIDE SEQUENCE [LARGE SCALE GENOMIC DNA]</scope>
    <source>
        <strain evidence="6">JIC</strain>
    </source>
</reference>
<comment type="similarity">
    <text evidence="1 3">Belongs to the UDP-glycosyltransferase family.</text>
</comment>
<name>A0AAW1H7Y9_SAPOF</name>
<dbReference type="CDD" id="cd03784">
    <property type="entry name" value="GT1_Gtf-like"/>
    <property type="match status" value="1"/>
</dbReference>
<dbReference type="PANTHER" id="PTHR11926:SF1560">
    <property type="entry name" value="UDP-GLYCOSYLTRANSFERASE 74E1-RELATED"/>
    <property type="match status" value="1"/>
</dbReference>
<dbReference type="InterPro" id="IPR058980">
    <property type="entry name" value="Glyco_transf_N"/>
</dbReference>
<evidence type="ECO:0000313" key="7">
    <source>
        <dbReference type="Proteomes" id="UP001443914"/>
    </source>
</evidence>
<evidence type="ECO:0000313" key="6">
    <source>
        <dbReference type="EMBL" id="KAK9672161.1"/>
    </source>
</evidence>
<accession>A0AAW1H7Y9</accession>
<dbReference type="GO" id="GO:0016104">
    <property type="term" value="P:triterpenoid biosynthetic process"/>
    <property type="evidence" value="ECO:0007669"/>
    <property type="project" value="UniProtKB-ARBA"/>
</dbReference>
<dbReference type="Pfam" id="PF26168">
    <property type="entry name" value="Glyco_transf_N"/>
    <property type="match status" value="1"/>
</dbReference>
<dbReference type="Pfam" id="PF00201">
    <property type="entry name" value="UDPGT"/>
    <property type="match status" value="1"/>
</dbReference>
<keyword evidence="7" id="KW-1185">Reference proteome</keyword>
<dbReference type="SUPFAM" id="SSF53756">
    <property type="entry name" value="UDP-Glycosyltransferase/glycogen phosphorylase"/>
    <property type="match status" value="1"/>
</dbReference>
<keyword evidence="3" id="KW-0328">Glycosyltransferase</keyword>
<evidence type="ECO:0000256" key="1">
    <source>
        <dbReference type="ARBA" id="ARBA00009995"/>
    </source>
</evidence>
<sequence length="457" mass="51425">MEELTKTSNQPHVLVFPYPIQGHINPMLQFSKRLASKNLNVTLVTTFTLAKSIPPQSQSGSIQIQPIYDGVKEGDSSTHHEAYLKTFERVIPQSLTNLIDEYNNTNKPVTFVVYDCVIPWVLDLTRKMGIDGAPFFTQSAAVHFIHYHVYKGDLSSPIKGDLVSVPKLPLLRAHEMPSLLVNSEKYPGFNALNIHQSSGFDKANILFFNTFDKLEEQVLKWMSKNWPIKTIGPTIPSMYLDKRLEDDIDYGLTMFQPETNACIHWLDSNEPDSVIYISMGSIASLGPHQMEHIANGLRQCGKKFLWVIRASEESKLPMNYKAEVEGQGLIVNWCPQLAVLAHRAIGCFMTHCGWNSTLEAISLGVPLVAMPQWTDQPTNAKHIVDVWKVGVRVKVDEMGIVTKDEVESCVRKVMEGETGIEFRNNVERLRNVAKDAMDEGGSSDKNIEEFASKLMTM</sequence>
<dbReference type="PROSITE" id="PS00375">
    <property type="entry name" value="UDPGT"/>
    <property type="match status" value="1"/>
</dbReference>
<proteinExistence type="inferred from homology"/>
<protein>
    <recommendedName>
        <fullName evidence="4">Glycosyltransferase</fullName>
        <ecNumber evidence="4">2.4.1.-</ecNumber>
    </recommendedName>
</protein>
<feature type="domain" description="Glycosyltransferase N-terminal" evidence="5">
    <location>
        <begin position="13"/>
        <end position="48"/>
    </location>
</feature>
<evidence type="ECO:0000256" key="4">
    <source>
        <dbReference type="RuleBase" id="RU362057"/>
    </source>
</evidence>
<dbReference type="PANTHER" id="PTHR11926">
    <property type="entry name" value="GLUCOSYL/GLUCURONOSYL TRANSFERASES"/>
    <property type="match status" value="1"/>
</dbReference>
<keyword evidence="2 3" id="KW-0808">Transferase</keyword>
<gene>
    <name evidence="6" type="ORF">RND81_12G080900</name>
</gene>